<keyword evidence="2" id="KW-1185">Reference proteome</keyword>
<dbReference type="GeneID" id="34572104"/>
<organism evidence="1 2">
    <name type="scientific">Penicillium arizonense</name>
    <dbReference type="NCBI Taxonomy" id="1835702"/>
    <lineage>
        <taxon>Eukaryota</taxon>
        <taxon>Fungi</taxon>
        <taxon>Dikarya</taxon>
        <taxon>Ascomycota</taxon>
        <taxon>Pezizomycotina</taxon>
        <taxon>Eurotiomycetes</taxon>
        <taxon>Eurotiomycetidae</taxon>
        <taxon>Eurotiales</taxon>
        <taxon>Aspergillaceae</taxon>
        <taxon>Penicillium</taxon>
    </lineage>
</organism>
<dbReference type="Proteomes" id="UP000177622">
    <property type="component" value="Unassembled WGS sequence"/>
</dbReference>
<comment type="caution">
    <text evidence="1">The sequence shown here is derived from an EMBL/GenBank/DDBJ whole genome shotgun (WGS) entry which is preliminary data.</text>
</comment>
<accession>A0A1F5LUD5</accession>
<evidence type="ECO:0000313" key="1">
    <source>
        <dbReference type="EMBL" id="OGE56805.1"/>
    </source>
</evidence>
<evidence type="ECO:0000313" key="2">
    <source>
        <dbReference type="Proteomes" id="UP000177622"/>
    </source>
</evidence>
<sequence length="70" mass="8072">MSSEASSAVDSGPIFVFLYREIRAYDTKLHYFDISEANSFNRRPFAVSRSILQDHSRLLRFEQSEDAAPQ</sequence>
<proteinExistence type="predicted"/>
<gene>
    <name evidence="1" type="ORF">PENARI_c002G03458</name>
</gene>
<dbReference type="EMBL" id="LXJU01000002">
    <property type="protein sequence ID" value="OGE56805.1"/>
    <property type="molecule type" value="Genomic_DNA"/>
</dbReference>
<protein>
    <submittedName>
        <fullName evidence="1">Uncharacterized protein</fullName>
    </submittedName>
</protein>
<dbReference type="AlphaFoldDB" id="A0A1F5LUD5"/>
<dbReference type="RefSeq" id="XP_022492232.1">
    <property type="nucleotide sequence ID" value="XM_022627370.1"/>
</dbReference>
<reference evidence="1 2" key="1">
    <citation type="journal article" date="2016" name="Sci. Rep.">
        <title>Penicillium arizonense, a new, genome sequenced fungal species, reveals a high chemical diversity in secreted metabolites.</title>
        <authorList>
            <person name="Grijseels S."/>
            <person name="Nielsen J.C."/>
            <person name="Randelovic M."/>
            <person name="Nielsen J."/>
            <person name="Nielsen K.F."/>
            <person name="Workman M."/>
            <person name="Frisvad J.C."/>
        </authorList>
    </citation>
    <scope>NUCLEOTIDE SEQUENCE [LARGE SCALE GENOMIC DNA]</scope>
    <source>
        <strain evidence="1 2">CBS 141311</strain>
    </source>
</reference>
<name>A0A1F5LUD5_PENAI</name>